<dbReference type="InterPro" id="IPR013611">
    <property type="entry name" value="Transp-assoc_OB_typ2"/>
</dbReference>
<evidence type="ECO:0000256" key="4">
    <source>
        <dbReference type="ARBA" id="ARBA00022741"/>
    </source>
</evidence>
<dbReference type="Gene3D" id="2.40.50.140">
    <property type="entry name" value="Nucleic acid-binding proteins"/>
    <property type="match status" value="1"/>
</dbReference>
<dbReference type="PANTHER" id="PTHR43875">
    <property type="entry name" value="MALTODEXTRIN IMPORT ATP-BINDING PROTEIN MSMX"/>
    <property type="match status" value="1"/>
</dbReference>
<feature type="domain" description="ABC transporter" evidence="8">
    <location>
        <begin position="4"/>
        <end position="252"/>
    </location>
</feature>
<keyword evidence="3" id="KW-1003">Cell membrane</keyword>
<dbReference type="SMART" id="SM00382">
    <property type="entry name" value="AAA"/>
    <property type="match status" value="1"/>
</dbReference>
<evidence type="ECO:0000256" key="1">
    <source>
        <dbReference type="ARBA" id="ARBA00005417"/>
    </source>
</evidence>
<dbReference type="InterPro" id="IPR008995">
    <property type="entry name" value="Mo/tungstate-bd_C_term_dom"/>
</dbReference>
<dbReference type="PROSITE" id="PS00211">
    <property type="entry name" value="ABC_TRANSPORTER_1"/>
    <property type="match status" value="1"/>
</dbReference>
<evidence type="ECO:0000256" key="2">
    <source>
        <dbReference type="ARBA" id="ARBA00022448"/>
    </source>
</evidence>
<dbReference type="SUPFAM" id="SSF52540">
    <property type="entry name" value="P-loop containing nucleoside triphosphate hydrolases"/>
    <property type="match status" value="1"/>
</dbReference>
<evidence type="ECO:0000313" key="9">
    <source>
        <dbReference type="EMBL" id="RKQ72301.1"/>
    </source>
</evidence>
<evidence type="ECO:0000256" key="6">
    <source>
        <dbReference type="ARBA" id="ARBA00022967"/>
    </source>
</evidence>
<dbReference type="AlphaFoldDB" id="A0A420WMN7"/>
<gene>
    <name evidence="9" type="ORF">BCL74_0064</name>
</gene>
<dbReference type="InterPro" id="IPR012340">
    <property type="entry name" value="NA-bd_OB-fold"/>
</dbReference>
<accession>A0A420WMN7</accession>
<dbReference type="InterPro" id="IPR003439">
    <property type="entry name" value="ABC_transporter-like_ATP-bd"/>
</dbReference>
<dbReference type="InterPro" id="IPR027417">
    <property type="entry name" value="P-loop_NTPase"/>
</dbReference>
<evidence type="ECO:0000256" key="3">
    <source>
        <dbReference type="ARBA" id="ARBA00022475"/>
    </source>
</evidence>
<dbReference type="GO" id="GO:0140359">
    <property type="term" value="F:ABC-type transporter activity"/>
    <property type="evidence" value="ECO:0007669"/>
    <property type="project" value="InterPro"/>
</dbReference>
<dbReference type="Gene3D" id="3.40.50.300">
    <property type="entry name" value="P-loop containing nucleotide triphosphate hydrolases"/>
    <property type="match status" value="1"/>
</dbReference>
<dbReference type="Gene3D" id="2.40.50.100">
    <property type="match status" value="1"/>
</dbReference>
<proteinExistence type="inferred from homology"/>
<dbReference type="InterPro" id="IPR015855">
    <property type="entry name" value="ABC_transpr_MalK-like"/>
</dbReference>
<dbReference type="GO" id="GO:0016887">
    <property type="term" value="F:ATP hydrolysis activity"/>
    <property type="evidence" value="ECO:0007669"/>
    <property type="project" value="InterPro"/>
</dbReference>
<dbReference type="PROSITE" id="PS50893">
    <property type="entry name" value="ABC_TRANSPORTER_2"/>
    <property type="match status" value="1"/>
</dbReference>
<dbReference type="Pfam" id="PF00005">
    <property type="entry name" value="ABC_tran"/>
    <property type="match status" value="1"/>
</dbReference>
<dbReference type="OrthoDB" id="394852at2"/>
<dbReference type="SUPFAM" id="SSF50331">
    <property type="entry name" value="MOP-like"/>
    <property type="match status" value="1"/>
</dbReference>
<dbReference type="FunFam" id="3.40.50.300:FF:000042">
    <property type="entry name" value="Maltose/maltodextrin ABC transporter, ATP-binding protein"/>
    <property type="match status" value="1"/>
</dbReference>
<dbReference type="CDD" id="cd03301">
    <property type="entry name" value="ABC_MalK_N"/>
    <property type="match status" value="1"/>
</dbReference>
<dbReference type="Pfam" id="PF08402">
    <property type="entry name" value="TOBE_2"/>
    <property type="match status" value="1"/>
</dbReference>
<comment type="caution">
    <text evidence="9">The sequence shown here is derived from an EMBL/GenBank/DDBJ whole genome shotgun (WGS) entry which is preliminary data.</text>
</comment>
<dbReference type="RefSeq" id="WP_121216675.1">
    <property type="nucleotide sequence ID" value="NZ_RBIG01000001.1"/>
</dbReference>
<evidence type="ECO:0000313" key="10">
    <source>
        <dbReference type="Proteomes" id="UP000277424"/>
    </source>
</evidence>
<dbReference type="GO" id="GO:0005524">
    <property type="term" value="F:ATP binding"/>
    <property type="evidence" value="ECO:0007669"/>
    <property type="project" value="UniProtKB-KW"/>
</dbReference>
<evidence type="ECO:0000259" key="8">
    <source>
        <dbReference type="PROSITE" id="PS50893"/>
    </source>
</evidence>
<keyword evidence="6" id="KW-1278">Translocase</keyword>
<keyword evidence="9" id="KW-0762">Sugar transport</keyword>
<dbReference type="InterPro" id="IPR017871">
    <property type="entry name" value="ABC_transporter-like_CS"/>
</dbReference>
<dbReference type="PANTHER" id="PTHR43875:SF15">
    <property type="entry name" value="TREHALOSE IMPORT ATP-BINDING PROTEIN SUGC"/>
    <property type="match status" value="1"/>
</dbReference>
<evidence type="ECO:0000256" key="7">
    <source>
        <dbReference type="ARBA" id="ARBA00023136"/>
    </source>
</evidence>
<keyword evidence="4" id="KW-0547">Nucleotide-binding</keyword>
<reference evidence="9 10" key="1">
    <citation type="submission" date="2018-10" db="EMBL/GenBank/DDBJ databases">
        <title>Comparative analysis of microorganisms from saline springs in Andes Mountain Range, Colombia.</title>
        <authorList>
            <person name="Rubin E."/>
        </authorList>
    </citation>
    <scope>NUCLEOTIDE SEQUENCE [LARGE SCALE GENOMIC DNA]</scope>
    <source>
        <strain evidence="9 10">USBA 36</strain>
    </source>
</reference>
<keyword evidence="7" id="KW-0472">Membrane</keyword>
<dbReference type="InterPro" id="IPR047641">
    <property type="entry name" value="ABC_transpr_MalK/UgpC-like"/>
</dbReference>
<dbReference type="EMBL" id="RBIG01000001">
    <property type="protein sequence ID" value="RKQ72301.1"/>
    <property type="molecule type" value="Genomic_DNA"/>
</dbReference>
<dbReference type="GO" id="GO:0008643">
    <property type="term" value="P:carbohydrate transport"/>
    <property type="evidence" value="ECO:0007669"/>
    <property type="project" value="InterPro"/>
</dbReference>
<evidence type="ECO:0000256" key="5">
    <source>
        <dbReference type="ARBA" id="ARBA00022840"/>
    </source>
</evidence>
<name>A0A420WMN7_9PROT</name>
<keyword evidence="2" id="KW-0813">Transport</keyword>
<organism evidence="9 10">
    <name type="scientific">Oceanibaculum indicum</name>
    <dbReference type="NCBI Taxonomy" id="526216"/>
    <lineage>
        <taxon>Bacteria</taxon>
        <taxon>Pseudomonadati</taxon>
        <taxon>Pseudomonadota</taxon>
        <taxon>Alphaproteobacteria</taxon>
        <taxon>Rhodospirillales</taxon>
        <taxon>Oceanibaculaceae</taxon>
        <taxon>Oceanibaculum</taxon>
    </lineage>
</organism>
<protein>
    <submittedName>
        <fullName evidence="9">Multiple sugar transport system ATP-binding protein</fullName>
    </submittedName>
</protein>
<sequence length="384" mass="41665">MAGIEIDGITKNFGRTEVLRRVDLDIRPGEFMTLVGPSGCGKSTLLRIVAGLEMQSSGSVRIADTAVDGLRPRDRDLAMVFQSYALYPHLTVAENIAVPLRMRQLKGHQRWPLVGRLMPGTGSLESAIAAEVQSVAAMLDIGHLLERKPGQLSGGQRQRVALGRAMVRHPKAFLMDEPLSNLDAKLRVHMRAEIAQLHRRLGTTFIYVTHDQAEAMTMSDRIAVMMDGAVLQVAAPETVYNDPKDIRVAEFIGSPKINVLPATVTPDGALSVTDRTIRLAPAARTGDLVRLAFRPEHAVLAAPDRAALLGRVAHLENLGSDLLVHVLAGEEEHPLVVRSEPGIPRPRIGEIVGIDLADRLPMLFGQDGKRIDVAAMAARETAHG</sequence>
<comment type="similarity">
    <text evidence="1">Belongs to the ABC transporter superfamily.</text>
</comment>
<dbReference type="Proteomes" id="UP000277424">
    <property type="component" value="Unassembled WGS sequence"/>
</dbReference>
<dbReference type="GO" id="GO:0055052">
    <property type="term" value="C:ATP-binding cassette (ABC) transporter complex, substrate-binding subunit-containing"/>
    <property type="evidence" value="ECO:0007669"/>
    <property type="project" value="TreeGrafter"/>
</dbReference>
<dbReference type="InterPro" id="IPR003593">
    <property type="entry name" value="AAA+_ATPase"/>
</dbReference>
<keyword evidence="5 9" id="KW-0067">ATP-binding</keyword>